<dbReference type="Proteomes" id="UP001352852">
    <property type="component" value="Unassembled WGS sequence"/>
</dbReference>
<organism evidence="1 2">
    <name type="scientific">Characodon lateralis</name>
    <dbReference type="NCBI Taxonomy" id="208331"/>
    <lineage>
        <taxon>Eukaryota</taxon>
        <taxon>Metazoa</taxon>
        <taxon>Chordata</taxon>
        <taxon>Craniata</taxon>
        <taxon>Vertebrata</taxon>
        <taxon>Euteleostomi</taxon>
        <taxon>Actinopterygii</taxon>
        <taxon>Neopterygii</taxon>
        <taxon>Teleostei</taxon>
        <taxon>Neoteleostei</taxon>
        <taxon>Acanthomorphata</taxon>
        <taxon>Ovalentaria</taxon>
        <taxon>Atherinomorphae</taxon>
        <taxon>Cyprinodontiformes</taxon>
        <taxon>Goodeidae</taxon>
        <taxon>Characodon</taxon>
    </lineage>
</organism>
<sequence>MRAKGHSPPNTMPRLPCTWLPLTSPSGRSQEWEDDLKTFLLDCHLDALVEFNFPICMQRELCKWTRRKMSH</sequence>
<dbReference type="EMBL" id="JAHUTJ010041241">
    <property type="protein sequence ID" value="MED6279878.1"/>
    <property type="molecule type" value="Genomic_DNA"/>
</dbReference>
<evidence type="ECO:0000313" key="1">
    <source>
        <dbReference type="EMBL" id="MED6279878.1"/>
    </source>
</evidence>
<gene>
    <name evidence="1" type="ORF">CHARACLAT_005243</name>
</gene>
<evidence type="ECO:0000313" key="2">
    <source>
        <dbReference type="Proteomes" id="UP001352852"/>
    </source>
</evidence>
<proteinExistence type="predicted"/>
<keyword evidence="2" id="KW-1185">Reference proteome</keyword>
<name>A0ABU7DXW1_9TELE</name>
<protein>
    <submittedName>
        <fullName evidence="1">Uncharacterized protein</fullName>
    </submittedName>
</protein>
<reference evidence="1 2" key="1">
    <citation type="submission" date="2021-06" db="EMBL/GenBank/DDBJ databases">
        <authorList>
            <person name="Palmer J.M."/>
        </authorList>
    </citation>
    <scope>NUCLEOTIDE SEQUENCE [LARGE SCALE GENOMIC DNA]</scope>
    <source>
        <strain evidence="1 2">CL_MEX2019</strain>
        <tissue evidence="1">Muscle</tissue>
    </source>
</reference>
<comment type="caution">
    <text evidence="1">The sequence shown here is derived from an EMBL/GenBank/DDBJ whole genome shotgun (WGS) entry which is preliminary data.</text>
</comment>
<accession>A0ABU7DXW1</accession>